<reference evidence="10" key="1">
    <citation type="submission" date="2022-10" db="EMBL/GenBank/DDBJ databases">
        <authorList>
            <person name="Yu W.X."/>
        </authorList>
    </citation>
    <scope>NUCLEOTIDE SEQUENCE</scope>
    <source>
        <strain evidence="10">AAT</strain>
    </source>
</reference>
<dbReference type="GO" id="GO:0044874">
    <property type="term" value="P:lipoprotein localization to outer membrane"/>
    <property type="evidence" value="ECO:0007669"/>
    <property type="project" value="TreeGrafter"/>
</dbReference>
<dbReference type="InterPro" id="IPR003838">
    <property type="entry name" value="ABC3_permease_C"/>
</dbReference>
<evidence type="ECO:0000313" key="10">
    <source>
        <dbReference type="EMBL" id="MCW3786732.1"/>
    </source>
</evidence>
<evidence type="ECO:0000256" key="3">
    <source>
        <dbReference type="ARBA" id="ARBA00022475"/>
    </source>
</evidence>
<dbReference type="Pfam" id="PF02687">
    <property type="entry name" value="FtsX"/>
    <property type="match status" value="1"/>
</dbReference>
<protein>
    <submittedName>
        <fullName evidence="10">ABC transporter permease</fullName>
    </submittedName>
</protein>
<name>A0AAE3M4K3_9BACT</name>
<keyword evidence="4 7" id="KW-0812">Transmembrane</keyword>
<evidence type="ECO:0000259" key="8">
    <source>
        <dbReference type="Pfam" id="PF02687"/>
    </source>
</evidence>
<organism evidence="10 11">
    <name type="scientific">Plebeiibacterium sediminum</name>
    <dbReference type="NCBI Taxonomy" id="2992112"/>
    <lineage>
        <taxon>Bacteria</taxon>
        <taxon>Pseudomonadati</taxon>
        <taxon>Bacteroidota</taxon>
        <taxon>Bacteroidia</taxon>
        <taxon>Marinilabiliales</taxon>
        <taxon>Marinilabiliaceae</taxon>
        <taxon>Plebeiibacterium</taxon>
    </lineage>
</organism>
<accession>A0AAE3M4K3</accession>
<gene>
    <name evidence="10" type="ORF">OM075_09655</name>
</gene>
<dbReference type="GO" id="GO:0098797">
    <property type="term" value="C:plasma membrane protein complex"/>
    <property type="evidence" value="ECO:0007669"/>
    <property type="project" value="TreeGrafter"/>
</dbReference>
<dbReference type="PANTHER" id="PTHR30489:SF0">
    <property type="entry name" value="LIPOPROTEIN-RELEASING SYSTEM TRANSMEMBRANE PROTEIN LOLE"/>
    <property type="match status" value="1"/>
</dbReference>
<proteinExistence type="inferred from homology"/>
<evidence type="ECO:0000256" key="7">
    <source>
        <dbReference type="SAM" id="Phobius"/>
    </source>
</evidence>
<sequence>MILKIAWRNIWRNPVRSWIVIGALIVGMYAGVFSTTFMYGWMMQRLRAGIETETSHIQIHQPGFRLAEDINKYFDENQLLDKIETLPDVKSASGRIIVSAMAASAEKATGIQIIGVDPIKDSMVVDVSKKIVEGKWFEGINRNPVVIGQKLAEQLKLKLRSKIILRFQNCKGDFTGGAFRVAGIFKTNNTGYDEANVFVQKSDLALLVNLPAGKIHEVVIRCADPTIVDDVKNQIDGFVENLQVESWKEISPELGYLTETMNAYMYVFVGIILLALGFSIVNTMLMVVMERVHELGMLMAVGMSRKQIFSMIVFETLFLSLFGGFIGISIGVLTTKLTAQTGIDLSMWAEGLSEMGYASVIYPEYNLQMVLSVSALVIATGLISAIYPAWKALKLHPSQALQSV</sequence>
<keyword evidence="5 7" id="KW-1133">Transmembrane helix</keyword>
<feature type="transmembrane region" description="Helical" evidence="7">
    <location>
        <begin position="263"/>
        <end position="288"/>
    </location>
</feature>
<comment type="caution">
    <text evidence="10">The sequence shown here is derived from an EMBL/GenBank/DDBJ whole genome shotgun (WGS) entry which is preliminary data.</text>
</comment>
<dbReference type="Pfam" id="PF12704">
    <property type="entry name" value="MacB_PCD"/>
    <property type="match status" value="1"/>
</dbReference>
<keyword evidence="11" id="KW-1185">Reference proteome</keyword>
<feature type="transmembrane region" description="Helical" evidence="7">
    <location>
        <begin position="18"/>
        <end position="41"/>
    </location>
</feature>
<dbReference type="PANTHER" id="PTHR30489">
    <property type="entry name" value="LIPOPROTEIN-RELEASING SYSTEM TRANSMEMBRANE PROTEIN LOLE"/>
    <property type="match status" value="1"/>
</dbReference>
<dbReference type="InterPro" id="IPR051447">
    <property type="entry name" value="Lipoprotein-release_system"/>
</dbReference>
<dbReference type="AlphaFoldDB" id="A0AAE3M4K3"/>
<evidence type="ECO:0000313" key="11">
    <source>
        <dbReference type="Proteomes" id="UP001209229"/>
    </source>
</evidence>
<feature type="domain" description="MacB-like periplasmic core" evidence="9">
    <location>
        <begin position="20"/>
        <end position="236"/>
    </location>
</feature>
<evidence type="ECO:0000256" key="6">
    <source>
        <dbReference type="ARBA" id="ARBA00023136"/>
    </source>
</evidence>
<dbReference type="RefSeq" id="WP_301190297.1">
    <property type="nucleotide sequence ID" value="NZ_JAPDPJ010000018.1"/>
</dbReference>
<keyword evidence="3" id="KW-1003">Cell membrane</keyword>
<dbReference type="Proteomes" id="UP001209229">
    <property type="component" value="Unassembled WGS sequence"/>
</dbReference>
<evidence type="ECO:0000256" key="2">
    <source>
        <dbReference type="ARBA" id="ARBA00005236"/>
    </source>
</evidence>
<feature type="transmembrane region" description="Helical" evidence="7">
    <location>
        <begin position="308"/>
        <end position="333"/>
    </location>
</feature>
<comment type="subcellular location">
    <subcellularLocation>
        <location evidence="1">Cell membrane</location>
        <topology evidence="1">Multi-pass membrane protein</topology>
    </subcellularLocation>
</comment>
<feature type="transmembrane region" description="Helical" evidence="7">
    <location>
        <begin position="369"/>
        <end position="390"/>
    </location>
</feature>
<feature type="domain" description="ABC3 transporter permease C-terminal" evidence="8">
    <location>
        <begin position="267"/>
        <end position="397"/>
    </location>
</feature>
<evidence type="ECO:0000259" key="9">
    <source>
        <dbReference type="Pfam" id="PF12704"/>
    </source>
</evidence>
<comment type="similarity">
    <text evidence="2">Belongs to the ABC-4 integral membrane protein family. LolC/E subfamily.</text>
</comment>
<evidence type="ECO:0000256" key="1">
    <source>
        <dbReference type="ARBA" id="ARBA00004651"/>
    </source>
</evidence>
<dbReference type="EMBL" id="JAPDPJ010000018">
    <property type="protein sequence ID" value="MCW3786732.1"/>
    <property type="molecule type" value="Genomic_DNA"/>
</dbReference>
<evidence type="ECO:0000256" key="5">
    <source>
        <dbReference type="ARBA" id="ARBA00022989"/>
    </source>
</evidence>
<dbReference type="InterPro" id="IPR025857">
    <property type="entry name" value="MacB_PCD"/>
</dbReference>
<keyword evidence="6 7" id="KW-0472">Membrane</keyword>
<evidence type="ECO:0000256" key="4">
    <source>
        <dbReference type="ARBA" id="ARBA00022692"/>
    </source>
</evidence>